<keyword evidence="1 6" id="KW-0489">Methyltransferase</keyword>
<dbReference type="PANTHER" id="PTHR43712">
    <property type="entry name" value="PUTATIVE (AFU_ORTHOLOGUE AFUA_4G14580)-RELATED"/>
    <property type="match status" value="1"/>
</dbReference>
<evidence type="ECO:0000256" key="3">
    <source>
        <dbReference type="ARBA" id="ARBA00022691"/>
    </source>
</evidence>
<dbReference type="SUPFAM" id="SSF53335">
    <property type="entry name" value="S-adenosyl-L-methionine-dependent methyltransferases"/>
    <property type="match status" value="1"/>
</dbReference>
<dbReference type="PANTHER" id="PTHR43712:SF2">
    <property type="entry name" value="O-METHYLTRANSFERASE CICE"/>
    <property type="match status" value="1"/>
</dbReference>
<dbReference type="InterPro" id="IPR036388">
    <property type="entry name" value="WH-like_DNA-bd_sf"/>
</dbReference>
<evidence type="ECO:0000256" key="1">
    <source>
        <dbReference type="ARBA" id="ARBA00022603"/>
    </source>
</evidence>
<reference evidence="6" key="1">
    <citation type="journal article" date="2018" name="Genome Biol. Evol.">
        <title>Genomics and development of Lentinus tigrinus, a white-rot wood-decaying mushroom with dimorphic fruiting bodies.</title>
        <authorList>
            <person name="Wu B."/>
            <person name="Xu Z."/>
            <person name="Knudson A."/>
            <person name="Carlson A."/>
            <person name="Chen N."/>
            <person name="Kovaka S."/>
            <person name="LaButti K."/>
            <person name="Lipzen A."/>
            <person name="Pennachio C."/>
            <person name="Riley R."/>
            <person name="Schakwitz W."/>
            <person name="Umezawa K."/>
            <person name="Ohm R.A."/>
            <person name="Grigoriev I.V."/>
            <person name="Nagy L.G."/>
            <person name="Gibbons J."/>
            <person name="Hibbett D."/>
        </authorList>
    </citation>
    <scope>NUCLEOTIDE SEQUENCE [LARGE SCALE GENOMIC DNA]</scope>
    <source>
        <strain evidence="6">ALCF2SS1-6</strain>
    </source>
</reference>
<dbReference type="PROSITE" id="PS51683">
    <property type="entry name" value="SAM_OMT_II"/>
    <property type="match status" value="1"/>
</dbReference>
<dbReference type="InterPro" id="IPR029063">
    <property type="entry name" value="SAM-dependent_MTases_sf"/>
</dbReference>
<dbReference type="EMBL" id="ML122278">
    <property type="protein sequence ID" value="RPD57862.1"/>
    <property type="molecule type" value="Genomic_DNA"/>
</dbReference>
<feature type="compositionally biased region" description="Low complexity" evidence="4">
    <location>
        <begin position="424"/>
        <end position="440"/>
    </location>
</feature>
<evidence type="ECO:0000256" key="4">
    <source>
        <dbReference type="SAM" id="MobiDB-lite"/>
    </source>
</evidence>
<evidence type="ECO:0000313" key="7">
    <source>
        <dbReference type="Proteomes" id="UP000313359"/>
    </source>
</evidence>
<evidence type="ECO:0000259" key="5">
    <source>
        <dbReference type="Pfam" id="PF00891"/>
    </source>
</evidence>
<organism evidence="6 7">
    <name type="scientific">Lentinus tigrinus ALCF2SS1-6</name>
    <dbReference type="NCBI Taxonomy" id="1328759"/>
    <lineage>
        <taxon>Eukaryota</taxon>
        <taxon>Fungi</taxon>
        <taxon>Dikarya</taxon>
        <taxon>Basidiomycota</taxon>
        <taxon>Agaricomycotina</taxon>
        <taxon>Agaricomycetes</taxon>
        <taxon>Polyporales</taxon>
        <taxon>Polyporaceae</taxon>
        <taxon>Lentinus</taxon>
    </lineage>
</organism>
<feature type="domain" description="O-methyltransferase C-terminal" evidence="5">
    <location>
        <begin position="259"/>
        <end position="420"/>
    </location>
</feature>
<accession>A0A5C2S2Z8</accession>
<dbReference type="InterPro" id="IPR001077">
    <property type="entry name" value="COMT_C"/>
</dbReference>
<dbReference type="Gene3D" id="3.40.50.150">
    <property type="entry name" value="Vaccinia Virus protein VP39"/>
    <property type="match status" value="1"/>
</dbReference>
<keyword evidence="2 6" id="KW-0808">Transferase</keyword>
<dbReference type="AlphaFoldDB" id="A0A5C2S2Z8"/>
<proteinExistence type="predicted"/>
<evidence type="ECO:0000313" key="6">
    <source>
        <dbReference type="EMBL" id="RPD57862.1"/>
    </source>
</evidence>
<keyword evidence="3" id="KW-0949">S-adenosyl-L-methionine</keyword>
<evidence type="ECO:0000256" key="2">
    <source>
        <dbReference type="ARBA" id="ARBA00022679"/>
    </source>
</evidence>
<feature type="region of interest" description="Disordered" evidence="4">
    <location>
        <begin position="422"/>
        <end position="444"/>
    </location>
</feature>
<protein>
    <submittedName>
        <fullName evidence="6">S-adenosyl-L-methionine-dependent methyltransferase</fullName>
    </submittedName>
</protein>
<dbReference type="GO" id="GO:0032259">
    <property type="term" value="P:methylation"/>
    <property type="evidence" value="ECO:0007669"/>
    <property type="project" value="UniProtKB-KW"/>
</dbReference>
<dbReference type="STRING" id="1328759.A0A5C2S2Z8"/>
<dbReference type="Gene3D" id="1.10.10.10">
    <property type="entry name" value="Winged helix-like DNA-binding domain superfamily/Winged helix DNA-binding domain"/>
    <property type="match status" value="1"/>
</dbReference>
<name>A0A5C2S2Z8_9APHY</name>
<dbReference type="GO" id="GO:0008171">
    <property type="term" value="F:O-methyltransferase activity"/>
    <property type="evidence" value="ECO:0007669"/>
    <property type="project" value="InterPro"/>
</dbReference>
<dbReference type="Pfam" id="PF00891">
    <property type="entry name" value="Methyltransf_2"/>
    <property type="match status" value="1"/>
</dbReference>
<keyword evidence="7" id="KW-1185">Reference proteome</keyword>
<sequence length="506" mass="55394">MTFTSLRALHALIGTAIDDMERVYHACSPDLDYPSIDKPYYKAAQHTPEEELAESLASDEAVAAAAKRIVAACGHLSHTVNKPWFGLVEDVHGGITAECIRFMETANIVEILREAGPEGLHVDSLLKQILELRPKARNAAVGDGPLTPAHLGHILRLLATSHYLREVKPNVFANNRVSSYIDSGKSVAYLREAPDKKYTDTDGVAASVGITYVVLSLVSVGDDQKTKKTKKTWAAPFNIAFDTPLEYFPWLELPGNEARLTRFGHGMTGTRQWEAKNFILQGFDWADLPEGSVLIDVGGGIGGTSIIVAEAHPHLRVVVEDREPVVSAAISAWGPRYAPLFESGRMSYRARDFFRAPWDPLTLRDGRTVTAPSVFMLRLILHDWSDDDSRRILTRLRAAARPETKLLVGDLLLPFACRDDADADTSASPSPAAEPSFAPDGSPLLPNLGKGNVHGYLLDIMMMGMFNAREKTTAEMSALLLSAGWKVTDVRRTPGNLWGYTTAVPV</sequence>
<dbReference type="OrthoDB" id="2410195at2759"/>
<gene>
    <name evidence="6" type="ORF">L227DRAFT_551332</name>
</gene>
<dbReference type="InterPro" id="IPR016461">
    <property type="entry name" value="COMT-like"/>
</dbReference>
<dbReference type="Proteomes" id="UP000313359">
    <property type="component" value="Unassembled WGS sequence"/>
</dbReference>